<dbReference type="EMBL" id="CAJNOK010063448">
    <property type="protein sequence ID" value="CAF1643836.1"/>
    <property type="molecule type" value="Genomic_DNA"/>
</dbReference>
<dbReference type="Proteomes" id="UP000682733">
    <property type="component" value="Unassembled WGS sequence"/>
</dbReference>
<protein>
    <submittedName>
        <fullName evidence="3">Uncharacterized protein</fullName>
    </submittedName>
</protein>
<accession>A0A8S2XAG4</accession>
<dbReference type="EMBL" id="CAJOBA010090741">
    <property type="protein sequence ID" value="CAF4483405.1"/>
    <property type="molecule type" value="Genomic_DNA"/>
</dbReference>
<gene>
    <name evidence="2" type="ORF">OVA965_LOCUS44445</name>
    <name evidence="3" type="ORF">TMI583_LOCUS47248</name>
</gene>
<comment type="caution">
    <text evidence="3">The sequence shown here is derived from an EMBL/GenBank/DDBJ whole genome shotgun (WGS) entry which is preliminary data.</text>
</comment>
<reference evidence="3" key="1">
    <citation type="submission" date="2021-02" db="EMBL/GenBank/DDBJ databases">
        <authorList>
            <person name="Nowell W R."/>
        </authorList>
    </citation>
    <scope>NUCLEOTIDE SEQUENCE</scope>
</reference>
<sequence>IMDDDNSDNNCIDKSVMKLRNISSEEKTELGMLKCRIMDQSRLIMMLKMRNDEYIISNMTLDKVNNELQSKLDILEQQLTSEQSLEDQNKQLKQTIEQLKIQHFYVEQKSQEYKQIIDQLKSNEKYQQEQLQLELSNEQKKSNHLNQKLQ</sequence>
<dbReference type="Proteomes" id="UP000677228">
    <property type="component" value="Unassembled WGS sequence"/>
</dbReference>
<name>A0A8S2XAG4_9BILA</name>
<evidence type="ECO:0000313" key="4">
    <source>
        <dbReference type="Proteomes" id="UP000682733"/>
    </source>
</evidence>
<evidence type="ECO:0000313" key="2">
    <source>
        <dbReference type="EMBL" id="CAF1643836.1"/>
    </source>
</evidence>
<evidence type="ECO:0000256" key="1">
    <source>
        <dbReference type="SAM" id="Coils"/>
    </source>
</evidence>
<feature type="coiled-coil region" evidence="1">
    <location>
        <begin position="58"/>
        <end position="148"/>
    </location>
</feature>
<dbReference type="AlphaFoldDB" id="A0A8S2XAG4"/>
<feature type="non-terminal residue" evidence="3">
    <location>
        <position position="1"/>
    </location>
</feature>
<proteinExistence type="predicted"/>
<organism evidence="3 4">
    <name type="scientific">Didymodactylos carnosus</name>
    <dbReference type="NCBI Taxonomy" id="1234261"/>
    <lineage>
        <taxon>Eukaryota</taxon>
        <taxon>Metazoa</taxon>
        <taxon>Spiralia</taxon>
        <taxon>Gnathifera</taxon>
        <taxon>Rotifera</taxon>
        <taxon>Eurotatoria</taxon>
        <taxon>Bdelloidea</taxon>
        <taxon>Philodinida</taxon>
        <taxon>Philodinidae</taxon>
        <taxon>Didymodactylos</taxon>
    </lineage>
</organism>
<evidence type="ECO:0000313" key="3">
    <source>
        <dbReference type="EMBL" id="CAF4483405.1"/>
    </source>
</evidence>
<keyword evidence="1" id="KW-0175">Coiled coil</keyword>